<feature type="transmembrane region" description="Helical" evidence="7">
    <location>
        <begin position="150"/>
        <end position="174"/>
    </location>
</feature>
<dbReference type="InterPro" id="IPR052049">
    <property type="entry name" value="Electron_transfer_protein"/>
</dbReference>
<gene>
    <name evidence="9" type="ORF">DEACI_0569</name>
    <name evidence="8" type="ORF">DEACI_2135</name>
</gene>
<feature type="transmembrane region" description="Helical" evidence="7">
    <location>
        <begin position="83"/>
        <end position="106"/>
    </location>
</feature>
<dbReference type="Proteomes" id="UP001071230">
    <property type="component" value="Unassembled WGS sequence"/>
</dbReference>
<reference evidence="8" key="2">
    <citation type="submission" date="2020-01" db="EMBL/GenBank/DDBJ databases">
        <authorList>
            <person name="Hornung B."/>
        </authorList>
    </citation>
    <scope>NUCLEOTIDE SEQUENCE</scope>
    <source>
        <strain evidence="8">PacBioINE</strain>
    </source>
</reference>
<feature type="transmembrane region" description="Helical" evidence="7">
    <location>
        <begin position="349"/>
        <end position="368"/>
    </location>
</feature>
<evidence type="ECO:0000313" key="9">
    <source>
        <dbReference type="EMBL" id="CEJ06123.1"/>
    </source>
</evidence>
<dbReference type="KEGG" id="aacx:DEACI_2135"/>
<evidence type="ECO:0000256" key="7">
    <source>
        <dbReference type="SAM" id="Phobius"/>
    </source>
</evidence>
<comment type="similarity">
    <text evidence="2">Belongs to the NrfD family.</text>
</comment>
<keyword evidence="6 7" id="KW-0472">Membrane</keyword>
<dbReference type="Gene3D" id="1.20.1630.10">
    <property type="entry name" value="Formate dehydrogenase/DMSO reductase domain"/>
    <property type="match status" value="1"/>
</dbReference>
<feature type="transmembrane region" description="Helical" evidence="7">
    <location>
        <begin position="43"/>
        <end position="63"/>
    </location>
</feature>
<feature type="transmembrane region" description="Helical" evidence="7">
    <location>
        <begin position="299"/>
        <end position="318"/>
    </location>
</feature>
<dbReference type="RefSeq" id="WP_240984993.1">
    <property type="nucleotide sequence ID" value="NZ_CDGJ01000016.1"/>
</dbReference>
<dbReference type="EMBL" id="LR746496">
    <property type="protein sequence ID" value="CAA7601468.1"/>
    <property type="molecule type" value="Genomic_DNA"/>
</dbReference>
<evidence type="ECO:0000256" key="3">
    <source>
        <dbReference type="ARBA" id="ARBA00022475"/>
    </source>
</evidence>
<dbReference type="GO" id="GO:0005886">
    <property type="term" value="C:plasma membrane"/>
    <property type="evidence" value="ECO:0007669"/>
    <property type="project" value="UniProtKB-SubCell"/>
</dbReference>
<protein>
    <submittedName>
        <fullName evidence="9">Polysulphide reductase NrfD</fullName>
    </submittedName>
    <submittedName>
        <fullName evidence="8">Polysulphide reductase, NrfD</fullName>
    </submittedName>
</protein>
<dbReference type="PANTHER" id="PTHR34856">
    <property type="entry name" value="PROTEIN NRFD"/>
    <property type="match status" value="1"/>
</dbReference>
<dbReference type="InterPro" id="IPR005614">
    <property type="entry name" value="NrfD-like"/>
</dbReference>
<dbReference type="Proteomes" id="UP000836597">
    <property type="component" value="Chromosome"/>
</dbReference>
<accession>A0A8S0W3A3</accession>
<evidence type="ECO:0000256" key="6">
    <source>
        <dbReference type="ARBA" id="ARBA00023136"/>
    </source>
</evidence>
<feature type="transmembrane region" description="Helical" evidence="7">
    <location>
        <begin position="12"/>
        <end position="31"/>
    </location>
</feature>
<keyword evidence="4 7" id="KW-0812">Transmembrane</keyword>
<dbReference type="PANTHER" id="PTHR34856:SF2">
    <property type="entry name" value="PROTEIN NRFD"/>
    <property type="match status" value="1"/>
</dbReference>
<comment type="subcellular location">
    <subcellularLocation>
        <location evidence="1">Cell membrane</location>
        <topology evidence="1">Multi-pass membrane protein</topology>
    </subcellularLocation>
</comment>
<proteinExistence type="inferred from homology"/>
<keyword evidence="10" id="KW-1185">Reference proteome</keyword>
<dbReference type="AlphaFoldDB" id="A0A8S0W3A3"/>
<evidence type="ECO:0000256" key="1">
    <source>
        <dbReference type="ARBA" id="ARBA00004651"/>
    </source>
</evidence>
<evidence type="ECO:0000313" key="10">
    <source>
        <dbReference type="Proteomes" id="UP001071230"/>
    </source>
</evidence>
<organism evidence="8">
    <name type="scientific">Acididesulfobacillus acetoxydans</name>
    <dbReference type="NCBI Taxonomy" id="1561005"/>
    <lineage>
        <taxon>Bacteria</taxon>
        <taxon>Bacillati</taxon>
        <taxon>Bacillota</taxon>
        <taxon>Clostridia</taxon>
        <taxon>Eubacteriales</taxon>
        <taxon>Peptococcaceae</taxon>
        <taxon>Acididesulfobacillus</taxon>
    </lineage>
</organism>
<feature type="transmembrane region" description="Helical" evidence="7">
    <location>
        <begin position="186"/>
        <end position="208"/>
    </location>
</feature>
<keyword evidence="5 7" id="KW-1133">Transmembrane helix</keyword>
<evidence type="ECO:0000256" key="4">
    <source>
        <dbReference type="ARBA" id="ARBA00022692"/>
    </source>
</evidence>
<keyword evidence="3" id="KW-1003">Cell membrane</keyword>
<feature type="transmembrane region" description="Helical" evidence="7">
    <location>
        <begin position="273"/>
        <end position="292"/>
    </location>
</feature>
<evidence type="ECO:0000256" key="2">
    <source>
        <dbReference type="ARBA" id="ARBA00008929"/>
    </source>
</evidence>
<name>A0A8S0W3A3_9FIRM</name>
<feature type="transmembrane region" description="Helical" evidence="7">
    <location>
        <begin position="229"/>
        <end position="253"/>
    </location>
</feature>
<sequence length="400" mass="44617">MGLEQVYWTLPIVAYPYISGLIAGSFIVGSLSKVFGQKQYEPLTKLSLLVTFAFILFAPVGPLADARQPSRWWELFTRPHLPWAPMGLFTMIWTAYLLLVLAEMYLAFRVDFCRLAAVETGWRAGLYRVLALGSTDTSERRQSKEHKWQVGLAGTGIFLAFAFHGYIGFIFGAIKARPLWHNALMMPMFITSAILSGIALMIVVYTLTFRYFSRERQVDVSLTNGLMKIMTWVMLVDLFLDIVDVLNSAPTAYADAATGQGFAQVFLHGPLAGAYWFGQVGLLVLALILAFLPQIRRSALLASLTSLLVLVSVFFMRYNVVIGGQLQAKASQGLVLYTPALFGRGSVQVVFGMFMLILFVFLVVMNVFPWDDQALRQRLALGNRLRVREQAAKAAGRQVP</sequence>
<evidence type="ECO:0000313" key="8">
    <source>
        <dbReference type="EMBL" id="CAA7601468.1"/>
    </source>
</evidence>
<evidence type="ECO:0000256" key="5">
    <source>
        <dbReference type="ARBA" id="ARBA00022989"/>
    </source>
</evidence>
<reference evidence="9" key="1">
    <citation type="submission" date="2014-11" db="EMBL/GenBank/DDBJ databases">
        <authorList>
            <person name="Hornung B.V."/>
        </authorList>
    </citation>
    <scope>NUCLEOTIDE SEQUENCE</scope>
    <source>
        <strain evidence="9">INE</strain>
    </source>
</reference>
<dbReference type="EMBL" id="CDGJ01000016">
    <property type="protein sequence ID" value="CEJ06123.1"/>
    <property type="molecule type" value="Genomic_DNA"/>
</dbReference>
<dbReference type="Pfam" id="PF03916">
    <property type="entry name" value="NrfD"/>
    <property type="match status" value="1"/>
</dbReference>